<reference evidence="2" key="1">
    <citation type="submission" date="2021-05" db="EMBL/GenBank/DDBJ databases">
        <authorList>
            <person name="Alioto T."/>
            <person name="Alioto T."/>
            <person name="Gomez Garrido J."/>
        </authorList>
    </citation>
    <scope>NUCLEOTIDE SEQUENCE</scope>
</reference>
<evidence type="ECO:0000313" key="2">
    <source>
        <dbReference type="EMBL" id="CAG6530975.1"/>
    </source>
</evidence>
<protein>
    <submittedName>
        <fullName evidence="2">(northern house mosquito) hypothetical protein</fullName>
    </submittedName>
</protein>
<dbReference type="EMBL" id="HBUE01203713">
    <property type="protein sequence ID" value="CAG6530983.1"/>
    <property type="molecule type" value="Transcribed_RNA"/>
</dbReference>
<organism evidence="2">
    <name type="scientific">Culex pipiens</name>
    <name type="common">House mosquito</name>
    <dbReference type="NCBI Taxonomy" id="7175"/>
    <lineage>
        <taxon>Eukaryota</taxon>
        <taxon>Metazoa</taxon>
        <taxon>Ecdysozoa</taxon>
        <taxon>Arthropoda</taxon>
        <taxon>Hexapoda</taxon>
        <taxon>Insecta</taxon>
        <taxon>Pterygota</taxon>
        <taxon>Neoptera</taxon>
        <taxon>Endopterygota</taxon>
        <taxon>Diptera</taxon>
        <taxon>Nematocera</taxon>
        <taxon>Culicoidea</taxon>
        <taxon>Culicidae</taxon>
        <taxon>Culicinae</taxon>
        <taxon>Culicini</taxon>
        <taxon>Culex</taxon>
        <taxon>Culex</taxon>
    </lineage>
</organism>
<feature type="compositionally biased region" description="Basic residues" evidence="1">
    <location>
        <begin position="80"/>
        <end position="94"/>
    </location>
</feature>
<dbReference type="EMBL" id="HBUE01203708">
    <property type="protein sequence ID" value="CAG6530975.1"/>
    <property type="molecule type" value="Transcribed_RNA"/>
</dbReference>
<name>A0A8D8H9U1_CULPI</name>
<proteinExistence type="predicted"/>
<dbReference type="EMBL" id="HBUE01309933">
    <property type="protein sequence ID" value="CAG6582826.1"/>
    <property type="molecule type" value="Transcribed_RNA"/>
</dbReference>
<dbReference type="EMBL" id="HBUE01203714">
    <property type="protein sequence ID" value="CAG6530985.1"/>
    <property type="molecule type" value="Transcribed_RNA"/>
</dbReference>
<dbReference type="EMBL" id="HBUE01203709">
    <property type="protein sequence ID" value="CAG6530977.1"/>
    <property type="molecule type" value="Transcribed_RNA"/>
</dbReference>
<dbReference type="EMBL" id="HBUE01309932">
    <property type="protein sequence ID" value="CAG6582824.1"/>
    <property type="molecule type" value="Transcribed_RNA"/>
</dbReference>
<dbReference type="EMBL" id="HBUE01309928">
    <property type="protein sequence ID" value="CAG6582818.1"/>
    <property type="molecule type" value="Transcribed_RNA"/>
</dbReference>
<dbReference type="AlphaFoldDB" id="A0A8D8H9U1"/>
<accession>A0A8D8H9U1</accession>
<dbReference type="EMBL" id="HBUE01309926">
    <property type="protein sequence ID" value="CAG6582816.1"/>
    <property type="molecule type" value="Transcribed_RNA"/>
</dbReference>
<sequence>MPARLTGLCWGWPLVEIWTRSPACYWTGTITSWMWREPTGRPSCRWLRRAVTGMWRSFWKGRGSLRKNARTCLPPSGRKTYPRRKRSSKRRKGRSLPEPKITTVAVRCTSPC</sequence>
<feature type="region of interest" description="Disordered" evidence="1">
    <location>
        <begin position="67"/>
        <end position="100"/>
    </location>
</feature>
<evidence type="ECO:0000256" key="1">
    <source>
        <dbReference type="SAM" id="MobiDB-lite"/>
    </source>
</evidence>